<proteinExistence type="predicted"/>
<name>A0A848EBY8_9PROT</name>
<organism evidence="1 2">
    <name type="scientific">Neoroseomonas marina</name>
    <dbReference type="NCBI Taxonomy" id="1232220"/>
    <lineage>
        <taxon>Bacteria</taxon>
        <taxon>Pseudomonadati</taxon>
        <taxon>Pseudomonadota</taxon>
        <taxon>Alphaproteobacteria</taxon>
        <taxon>Acetobacterales</taxon>
        <taxon>Acetobacteraceae</taxon>
        <taxon>Neoroseomonas</taxon>
    </lineage>
</organism>
<dbReference type="AlphaFoldDB" id="A0A848EBY8"/>
<sequence length="66" mass="7387">MAAEKIGRRARLMDLEPRYVDVTTGRWQAYTKQEATLAEDGRTFAEVRAERLGGPAERSFGTVAQT</sequence>
<accession>A0A848EBY8</accession>
<evidence type="ECO:0000313" key="1">
    <source>
        <dbReference type="EMBL" id="NMJ41556.1"/>
    </source>
</evidence>
<keyword evidence="2" id="KW-1185">Reference proteome</keyword>
<dbReference type="RefSeq" id="WP_170053743.1">
    <property type="nucleotide sequence ID" value="NZ_JABBKX010000002.1"/>
</dbReference>
<gene>
    <name evidence="1" type="ORF">GWK16_09910</name>
</gene>
<reference evidence="1 2" key="1">
    <citation type="submission" date="2020-03" db="EMBL/GenBank/DDBJ databases">
        <authorList>
            <person name="Sun Q."/>
        </authorList>
    </citation>
    <scope>NUCLEOTIDE SEQUENCE [LARGE SCALE GENOMIC DNA]</scope>
    <source>
        <strain evidence="1 2">JC162</strain>
    </source>
</reference>
<evidence type="ECO:0000313" key="2">
    <source>
        <dbReference type="Proteomes" id="UP000548582"/>
    </source>
</evidence>
<comment type="caution">
    <text evidence="1">The sequence shown here is derived from an EMBL/GenBank/DDBJ whole genome shotgun (WGS) entry which is preliminary data.</text>
</comment>
<dbReference type="EMBL" id="JABBKX010000002">
    <property type="protein sequence ID" value="NMJ41556.1"/>
    <property type="molecule type" value="Genomic_DNA"/>
</dbReference>
<dbReference type="Proteomes" id="UP000548582">
    <property type="component" value="Unassembled WGS sequence"/>
</dbReference>
<protein>
    <submittedName>
        <fullName evidence="1">Uncharacterized protein</fullName>
    </submittedName>
</protein>